<name>G0EPQ6_BRAIP</name>
<dbReference type="PATRIC" id="fig|1045858.4.peg.134"/>
<sequence length="490" mass="55312">MGWAGGVIIVKNKNNIIILCRGKIMSIFDLKGNLMNDEDGLTVVSGSSYKVRIAKTNNRNEKVDFTSDDVKGKYLIYPSSVGLTPTTESMSKEYVGAPSSESYAGATTYAGDISYGAFPNTNAYYASLIWANVHTKETTGNLLCINSFNNFAVRFNKSSEDESIINMLEIIIEEYDGYNSNFIDVYDSMKQKDLIESINKIKDMKAFLITGSEEDEIDFTNIINELEEYNSENNQTEYLLSFKRVGLIESGVFGEEDKKKYPKYQSIIAPRFGEAQYYNIALYDGSKNMDGNQYIGCESKSMNFNFANKAMTEISSSLWALDEITIDKDSVLYEERAEERDVVMAQTSKYPTKLFINGTEATSVSDVALAFEWTKEEKFNISAKRYGFPNSKFTLSFSGNAVFNIQSKELFYNRVLNGNRQSFIISSKTRFKNKDYPFIFISTDVGGSPSFPAIEPKELSISLSNFKAIEQSNDMNSNYLIAFTDREDLF</sequence>
<organism evidence="1 2">
    <name type="scientific">Brachyspira intermedia (strain ATCC 51140 / PWS/A)</name>
    <name type="common">Serpulina intermedia</name>
    <dbReference type="NCBI Taxonomy" id="1045858"/>
    <lineage>
        <taxon>Bacteria</taxon>
        <taxon>Pseudomonadati</taxon>
        <taxon>Spirochaetota</taxon>
        <taxon>Spirochaetia</taxon>
        <taxon>Brachyspirales</taxon>
        <taxon>Brachyspiraceae</taxon>
        <taxon>Brachyspira</taxon>
    </lineage>
</organism>
<gene>
    <name evidence="1" type="primary">hvp53</name>
    <name evidence="1" type="ordered locus">Bint_0134</name>
</gene>
<keyword evidence="2" id="KW-1185">Reference proteome</keyword>
<accession>G0EPQ6</accession>
<dbReference type="KEGG" id="bip:Bint_0134"/>
<evidence type="ECO:0000313" key="1">
    <source>
        <dbReference type="EMBL" id="AEM20770.1"/>
    </source>
</evidence>
<evidence type="ECO:0000313" key="2">
    <source>
        <dbReference type="Proteomes" id="UP000008522"/>
    </source>
</evidence>
<protein>
    <submittedName>
        <fullName evidence="1">Hvp 53 VSH-1 major tail protein</fullName>
    </submittedName>
</protein>
<reference evidence="1 2" key="1">
    <citation type="journal article" date="2011" name="BMC Genomics">
        <title>Complete genome sequence of Brachyspira intermedia reveals unique genomic features in Brachyspira species and phage-mediated horizontal gene transfer.</title>
        <authorList>
            <person name="Hafstrom T."/>
            <person name="Jansson D.S."/>
            <person name="Segerman B."/>
        </authorList>
    </citation>
    <scope>NUCLEOTIDE SEQUENCE [LARGE SCALE GENOMIC DNA]</scope>
    <source>
        <strain evidence="2">ATCC 51140 / PWS/A</strain>
    </source>
</reference>
<dbReference type="HOGENOM" id="CLU_587515_0_0_12"/>
<dbReference type="Proteomes" id="UP000008522">
    <property type="component" value="Chromosome"/>
</dbReference>
<dbReference type="EMBL" id="CP002874">
    <property type="protein sequence ID" value="AEM20770.1"/>
    <property type="molecule type" value="Genomic_DNA"/>
</dbReference>
<proteinExistence type="predicted"/>
<dbReference type="AlphaFoldDB" id="G0EPQ6"/>